<dbReference type="EMBL" id="FUWG01000003">
    <property type="protein sequence ID" value="SJZ30940.1"/>
    <property type="molecule type" value="Genomic_DNA"/>
</dbReference>
<feature type="signal peptide" evidence="4">
    <location>
        <begin position="1"/>
        <end position="28"/>
    </location>
</feature>
<dbReference type="OrthoDB" id="9809733at2"/>
<evidence type="ECO:0000313" key="7">
    <source>
        <dbReference type="Proteomes" id="UP000190423"/>
    </source>
</evidence>
<dbReference type="AlphaFoldDB" id="A0A1T4JL59"/>
<dbReference type="STRING" id="261392.SAMN02745149_00555"/>
<evidence type="ECO:0000313" key="6">
    <source>
        <dbReference type="EMBL" id="SJZ30940.1"/>
    </source>
</evidence>
<dbReference type="Proteomes" id="UP000190423">
    <property type="component" value="Unassembled WGS sequence"/>
</dbReference>
<proteinExistence type="predicted"/>
<evidence type="ECO:0000256" key="3">
    <source>
        <dbReference type="ARBA" id="ARBA00023284"/>
    </source>
</evidence>
<evidence type="ECO:0000259" key="5">
    <source>
        <dbReference type="PROSITE" id="PS51352"/>
    </source>
</evidence>
<keyword evidence="7" id="KW-1185">Reference proteome</keyword>
<keyword evidence="3" id="KW-0676">Redox-active center</keyword>
<dbReference type="InterPro" id="IPR050553">
    <property type="entry name" value="Thioredoxin_ResA/DsbE_sf"/>
</dbReference>
<dbReference type="RefSeq" id="WP_078932474.1">
    <property type="nucleotide sequence ID" value="NZ_FUWG01000003.1"/>
</dbReference>
<reference evidence="6 7" key="1">
    <citation type="submission" date="2017-02" db="EMBL/GenBank/DDBJ databases">
        <authorList>
            <person name="Peterson S.W."/>
        </authorList>
    </citation>
    <scope>NUCLEOTIDE SEQUENCE [LARGE SCALE GENOMIC DNA]</scope>
    <source>
        <strain evidence="6 7">ATCC BAA-908</strain>
    </source>
</reference>
<feature type="domain" description="Thioredoxin" evidence="5">
    <location>
        <begin position="33"/>
        <end position="173"/>
    </location>
</feature>
<dbReference type="InterPro" id="IPR036249">
    <property type="entry name" value="Thioredoxin-like_sf"/>
</dbReference>
<dbReference type="PROSITE" id="PS00194">
    <property type="entry name" value="THIOREDOXIN_1"/>
    <property type="match status" value="1"/>
</dbReference>
<gene>
    <name evidence="6" type="ORF">SAMN02745149_00555</name>
</gene>
<evidence type="ECO:0000256" key="2">
    <source>
        <dbReference type="ARBA" id="ARBA00022748"/>
    </source>
</evidence>
<name>A0A1T4JL59_TREPO</name>
<dbReference type="CDD" id="cd02966">
    <property type="entry name" value="TlpA_like_family"/>
    <property type="match status" value="1"/>
</dbReference>
<keyword evidence="6" id="KW-0413">Isomerase</keyword>
<evidence type="ECO:0000256" key="1">
    <source>
        <dbReference type="ARBA" id="ARBA00004196"/>
    </source>
</evidence>
<dbReference type="PANTHER" id="PTHR42852:SF17">
    <property type="entry name" value="THIOREDOXIN-LIKE PROTEIN HI_1115"/>
    <property type="match status" value="1"/>
</dbReference>
<protein>
    <submittedName>
        <fullName evidence="6">Thiol-disulfide isomerase or thioredoxin</fullName>
    </submittedName>
</protein>
<keyword evidence="4" id="KW-0732">Signal</keyword>
<keyword evidence="2" id="KW-0201">Cytochrome c-type biogenesis</keyword>
<evidence type="ECO:0000256" key="4">
    <source>
        <dbReference type="SAM" id="SignalP"/>
    </source>
</evidence>
<accession>A0A1T4JL59</accession>
<dbReference type="GO" id="GO:0016853">
    <property type="term" value="F:isomerase activity"/>
    <property type="evidence" value="ECO:0007669"/>
    <property type="project" value="UniProtKB-KW"/>
</dbReference>
<dbReference type="GeneID" id="78315873"/>
<dbReference type="PANTHER" id="PTHR42852">
    <property type="entry name" value="THIOL:DISULFIDE INTERCHANGE PROTEIN DSBE"/>
    <property type="match status" value="1"/>
</dbReference>
<dbReference type="InterPro" id="IPR013766">
    <property type="entry name" value="Thioredoxin_domain"/>
</dbReference>
<comment type="subcellular location">
    <subcellularLocation>
        <location evidence="1">Cell envelope</location>
    </subcellularLocation>
</comment>
<feature type="chain" id="PRO_5012910799" evidence="4">
    <location>
        <begin position="29"/>
        <end position="176"/>
    </location>
</feature>
<dbReference type="Pfam" id="PF08534">
    <property type="entry name" value="Redoxin"/>
    <property type="match status" value="1"/>
</dbReference>
<dbReference type="InterPro" id="IPR017937">
    <property type="entry name" value="Thioredoxin_CS"/>
</dbReference>
<dbReference type="GO" id="GO:0017004">
    <property type="term" value="P:cytochrome complex assembly"/>
    <property type="evidence" value="ECO:0007669"/>
    <property type="project" value="UniProtKB-KW"/>
</dbReference>
<organism evidence="6 7">
    <name type="scientific">Treponema porcinum</name>
    <dbReference type="NCBI Taxonomy" id="261392"/>
    <lineage>
        <taxon>Bacteria</taxon>
        <taxon>Pseudomonadati</taxon>
        <taxon>Spirochaetota</taxon>
        <taxon>Spirochaetia</taxon>
        <taxon>Spirochaetales</taxon>
        <taxon>Treponemataceae</taxon>
        <taxon>Treponema</taxon>
    </lineage>
</organism>
<dbReference type="GO" id="GO:0016491">
    <property type="term" value="F:oxidoreductase activity"/>
    <property type="evidence" value="ECO:0007669"/>
    <property type="project" value="InterPro"/>
</dbReference>
<dbReference type="GO" id="GO:0030313">
    <property type="term" value="C:cell envelope"/>
    <property type="evidence" value="ECO:0007669"/>
    <property type="project" value="UniProtKB-SubCell"/>
</dbReference>
<dbReference type="Gene3D" id="3.40.30.10">
    <property type="entry name" value="Glutaredoxin"/>
    <property type="match status" value="1"/>
</dbReference>
<dbReference type="PROSITE" id="PS51352">
    <property type="entry name" value="THIOREDOXIN_2"/>
    <property type="match status" value="1"/>
</dbReference>
<sequence length="176" mass="19261">MKKNFLSGFYVFLAGAALLLCCAFPVSAQKTGIRKGKQAPDFSVKMTDGTELMLSSLRGKPVLLHFWATWCPPCVRELPYIAKIAAERQDEITVLAISAGETKETVVEYINSKDGDFSSFVSGCDEDSSISFMYNVTAIPYTLFISADGIITDTQMGAYTPERLKSAVDKAVRTSE</sequence>
<dbReference type="SUPFAM" id="SSF52833">
    <property type="entry name" value="Thioredoxin-like"/>
    <property type="match status" value="1"/>
</dbReference>
<dbReference type="InterPro" id="IPR013740">
    <property type="entry name" value="Redoxin"/>
</dbReference>